<reference evidence="1" key="1">
    <citation type="submission" date="2021-06" db="EMBL/GenBank/DDBJ databases">
        <authorList>
            <person name="Tian F."/>
            <person name="Li J."/>
            <person name="Li F."/>
            <person name="Tong Y."/>
        </authorList>
    </citation>
    <scope>NUCLEOTIDE SEQUENCE</scope>
</reference>
<keyword evidence="1" id="KW-0548">Nucleotidyltransferase</keyword>
<dbReference type="EMBL" id="MZ398244">
    <property type="protein sequence ID" value="QYC97007.1"/>
    <property type="molecule type" value="Genomic_DNA"/>
</dbReference>
<name>A0AC61NAF3_9CAUD</name>
<dbReference type="Proteomes" id="UP000826845">
    <property type="component" value="Segment"/>
</dbReference>
<proteinExistence type="predicted"/>
<sequence length="210" mass="23769">MKEVVARFEIELPSLARLRENVIAAGNKFGYLQAPDGHWGRIRMANGELKEHTMLNVLLQMTGSLCMKYALVKAFAVMRREGVALDDMGNPCGVANVHDEIQMEVPEDEVLYLDYELPFTLEGFENEKAAIKAVFDPEEKRIHVDSEGRMWSAANLVSVDHDDGVLRCQRKYHRAGHIIADAMTWAGKYLNMRCPMAGEYKIGASWKETH</sequence>
<evidence type="ECO:0000313" key="2">
    <source>
        <dbReference type="Proteomes" id="UP000826845"/>
    </source>
</evidence>
<organism evidence="1 2">
    <name type="scientific">Klebsiella phage IME184</name>
    <dbReference type="NCBI Taxonomy" id="2860373"/>
    <lineage>
        <taxon>Viruses</taxon>
        <taxon>Duplodnaviria</taxon>
        <taxon>Heunggongvirae</taxon>
        <taxon>Uroviricota</taxon>
        <taxon>Caudoviricetes</taxon>
        <taxon>Autographivirales</taxon>
        <taxon>Autosignataviridae</taxon>
        <taxon>Molineuxvirinae</taxon>
        <taxon>Ulipvirus</taxon>
        <taxon>Ulipvirus IME184</taxon>
    </lineage>
</organism>
<keyword evidence="1" id="KW-0808">Transferase</keyword>
<evidence type="ECO:0000313" key="1">
    <source>
        <dbReference type="EMBL" id="QYC97007.1"/>
    </source>
</evidence>
<keyword evidence="1" id="KW-0239">DNA-directed DNA polymerase</keyword>
<keyword evidence="2" id="KW-1185">Reference proteome</keyword>
<protein>
    <submittedName>
        <fullName evidence="1">DNA-directed DNA polymerase</fullName>
        <ecNumber evidence="1">2.7.7.7</ecNumber>
    </submittedName>
</protein>
<dbReference type="EC" id="2.7.7.7" evidence="1"/>
<accession>A0AC61NAF3</accession>